<dbReference type="AlphaFoldDB" id="A0AAV4WWT8"/>
<keyword evidence="2" id="KW-0808">Transferase</keyword>
<feature type="domain" description="Integrase zinc-binding" evidence="1">
    <location>
        <begin position="96"/>
        <end position="138"/>
    </location>
</feature>
<keyword evidence="2" id="KW-0548">Nucleotidyltransferase</keyword>
<dbReference type="Pfam" id="PF17921">
    <property type="entry name" value="Integrase_H2C2"/>
    <property type="match status" value="1"/>
</dbReference>
<keyword evidence="2" id="KW-0695">RNA-directed DNA polymerase</keyword>
<proteinExistence type="predicted"/>
<comment type="caution">
    <text evidence="2">The sequence shown here is derived from an EMBL/GenBank/DDBJ whole genome shotgun (WGS) entry which is preliminary data.</text>
</comment>
<evidence type="ECO:0000313" key="3">
    <source>
        <dbReference type="Proteomes" id="UP001054837"/>
    </source>
</evidence>
<organism evidence="2 3">
    <name type="scientific">Caerostris darwini</name>
    <dbReference type="NCBI Taxonomy" id="1538125"/>
    <lineage>
        <taxon>Eukaryota</taxon>
        <taxon>Metazoa</taxon>
        <taxon>Ecdysozoa</taxon>
        <taxon>Arthropoda</taxon>
        <taxon>Chelicerata</taxon>
        <taxon>Arachnida</taxon>
        <taxon>Araneae</taxon>
        <taxon>Araneomorphae</taxon>
        <taxon>Entelegynae</taxon>
        <taxon>Araneoidea</taxon>
        <taxon>Araneidae</taxon>
        <taxon>Caerostris</taxon>
    </lineage>
</organism>
<name>A0AAV4WWT8_9ARAC</name>
<dbReference type="GO" id="GO:0003964">
    <property type="term" value="F:RNA-directed DNA polymerase activity"/>
    <property type="evidence" value="ECO:0007669"/>
    <property type="project" value="UniProtKB-KW"/>
</dbReference>
<dbReference type="InterPro" id="IPR041588">
    <property type="entry name" value="Integrase_H2C2"/>
</dbReference>
<reference evidence="2 3" key="1">
    <citation type="submission" date="2021-06" db="EMBL/GenBank/DDBJ databases">
        <title>Caerostris darwini draft genome.</title>
        <authorList>
            <person name="Kono N."/>
            <person name="Arakawa K."/>
        </authorList>
    </citation>
    <scope>NUCLEOTIDE SEQUENCE [LARGE SCALE GENOMIC DNA]</scope>
</reference>
<sequence length="141" mass="16865">MAAWMLRFCQNIRVNSHKLTKELSYEEIQSAEEAIIRIIQSEWPTNIQEKYAQTIQFYEENKILKVKSRFILREDSENFVRPTVLPDHPIVRIDCIHQKLQYAGVQTTLSHLRERFWIPRGRGIVREDIKMCVACKRYTLK</sequence>
<accession>A0AAV4WWT8</accession>
<keyword evidence="3" id="KW-1185">Reference proteome</keyword>
<evidence type="ECO:0000313" key="2">
    <source>
        <dbReference type="EMBL" id="GIY86738.1"/>
    </source>
</evidence>
<evidence type="ECO:0000259" key="1">
    <source>
        <dbReference type="Pfam" id="PF17921"/>
    </source>
</evidence>
<gene>
    <name evidence="2" type="primary">AVEN_149792_1</name>
    <name evidence="2" type="ORF">CDAR_484761</name>
</gene>
<dbReference type="EMBL" id="BPLQ01015238">
    <property type="protein sequence ID" value="GIY86738.1"/>
    <property type="molecule type" value="Genomic_DNA"/>
</dbReference>
<dbReference type="PANTHER" id="PTHR47331">
    <property type="entry name" value="PHD-TYPE DOMAIN-CONTAINING PROTEIN"/>
    <property type="match status" value="1"/>
</dbReference>
<protein>
    <submittedName>
        <fullName evidence="2">Reverse transcriptase</fullName>
    </submittedName>
</protein>
<dbReference type="Gene3D" id="1.10.340.70">
    <property type="match status" value="1"/>
</dbReference>
<dbReference type="Proteomes" id="UP001054837">
    <property type="component" value="Unassembled WGS sequence"/>
</dbReference>